<dbReference type="GO" id="GO:0005829">
    <property type="term" value="C:cytosol"/>
    <property type="evidence" value="ECO:0007669"/>
    <property type="project" value="TreeGrafter"/>
</dbReference>
<dbReference type="PROSITE" id="PS01013">
    <property type="entry name" value="OSBP"/>
    <property type="match status" value="1"/>
</dbReference>
<keyword evidence="4" id="KW-0446">Lipid-binding</keyword>
<reference evidence="7 8" key="1">
    <citation type="journal article" date="2017" name="BMC Genomics">
        <title>Chromosome level assembly and secondary metabolite potential of the parasitic fungus Cordyceps militaris.</title>
        <authorList>
            <person name="Kramer G.J."/>
            <person name="Nodwell J.R."/>
        </authorList>
    </citation>
    <scope>NUCLEOTIDE SEQUENCE [LARGE SCALE GENOMIC DNA]</scope>
    <source>
        <strain evidence="7 8">ATCC 34164</strain>
    </source>
</reference>
<feature type="region of interest" description="Disordered" evidence="6">
    <location>
        <begin position="463"/>
        <end position="486"/>
    </location>
</feature>
<dbReference type="Gene3D" id="2.40.160.120">
    <property type="match status" value="1"/>
</dbReference>
<dbReference type="SUPFAM" id="SSF144000">
    <property type="entry name" value="Oxysterol-binding protein-like"/>
    <property type="match status" value="1"/>
</dbReference>
<sequence length="608" mass="68017">MTLMGLVSSGTRKRASHTYQVPTYLVPSFPPSHLCPPAKTSPSINPHPQVICSLTLYADLAPRLLRPTPSSLTYIPDILIPRRLVALHPHIMLTGWFGSTEAGSRASADDGSRSDPDDDTQIMEPDQGNGALNMNISPARRLSAPISPRRLRRYTRLTRFSPAVLSHIISQLRPGADLSRVVLPTFILEPRSMLERITNFMCHPEMLLHIPTIDDDVERFVSVVKFYLSGWHIRPPGVKKPLNPILGEIFSCYWDLPDNKKAYYISEQTSHHPPKSSYFYMAPEHHIRIDGTLRPRSKFLGNSAASMMEGIAFLSLLNRGKDKTKGERYRRSIVTQPNMYARGILFGKMKYELGDHSFVRCPELDLTADLDFKTKGWVSGTYNAVGGVIKRESTGEVLYEISGMWHEEMFIKNVATGQREMFFDATHAKPSNPQARPIAEQEERESQRLWELTAKAVKERNHEVATDEKTKIEDRQREEAAARVQENKEWQPRLFRAVKPSTEESEQGEEGLEWIIDAHVDGAASPEEQTKQILSIFPILPEKTAGQSPDTNNAAPPPSAAQPAASRDDLIDIGSNDVPAPPPVKPADDVEAMLKETGKPAEGSLIDL</sequence>
<evidence type="ECO:0000313" key="8">
    <source>
        <dbReference type="Proteomes" id="UP000323067"/>
    </source>
</evidence>
<dbReference type="PANTHER" id="PTHR10972:SF102">
    <property type="entry name" value="OXYSTEROL-BINDING PROTEIN"/>
    <property type="match status" value="1"/>
</dbReference>
<organism evidence="7 8">
    <name type="scientific">Cordyceps militaris</name>
    <name type="common">Caterpillar fungus</name>
    <name type="synonym">Clavaria militaris</name>
    <dbReference type="NCBI Taxonomy" id="73501"/>
    <lineage>
        <taxon>Eukaryota</taxon>
        <taxon>Fungi</taxon>
        <taxon>Dikarya</taxon>
        <taxon>Ascomycota</taxon>
        <taxon>Pezizomycotina</taxon>
        <taxon>Sordariomycetes</taxon>
        <taxon>Hypocreomycetidae</taxon>
        <taxon>Hypocreales</taxon>
        <taxon>Cordycipitaceae</taxon>
        <taxon>Cordyceps</taxon>
    </lineage>
</organism>
<gene>
    <name evidence="7" type="ORF">A9K55_006598</name>
</gene>
<accession>A0A2H4S9R3</accession>
<dbReference type="Gene3D" id="1.10.287.2720">
    <property type="match status" value="1"/>
</dbReference>
<evidence type="ECO:0000313" key="7">
    <source>
        <dbReference type="EMBL" id="ATY59856.1"/>
    </source>
</evidence>
<keyword evidence="2" id="KW-0813">Transport</keyword>
<dbReference type="InterPro" id="IPR037239">
    <property type="entry name" value="OSBP_sf"/>
</dbReference>
<dbReference type="GO" id="GO:0006869">
    <property type="term" value="P:lipid transport"/>
    <property type="evidence" value="ECO:0007669"/>
    <property type="project" value="UniProtKB-KW"/>
</dbReference>
<evidence type="ECO:0000256" key="5">
    <source>
        <dbReference type="RuleBase" id="RU003844"/>
    </source>
</evidence>
<dbReference type="VEuPathDB" id="FungiDB:A9K55_006598"/>
<dbReference type="GO" id="GO:0032541">
    <property type="term" value="C:cortical endoplasmic reticulum"/>
    <property type="evidence" value="ECO:0007669"/>
    <property type="project" value="TreeGrafter"/>
</dbReference>
<dbReference type="InterPro" id="IPR018494">
    <property type="entry name" value="Oxysterol-bd_CS"/>
</dbReference>
<dbReference type="PANTHER" id="PTHR10972">
    <property type="entry name" value="OXYSTEROL-BINDING PROTEIN-RELATED"/>
    <property type="match status" value="1"/>
</dbReference>
<dbReference type="OrthoDB" id="14833at2759"/>
<feature type="region of interest" description="Disordered" evidence="6">
    <location>
        <begin position="541"/>
        <end position="589"/>
    </location>
</feature>
<feature type="region of interest" description="Disordered" evidence="6">
    <location>
        <begin position="103"/>
        <end position="134"/>
    </location>
</feature>
<dbReference type="AlphaFoldDB" id="A0A2H4S9R3"/>
<evidence type="ECO:0000256" key="2">
    <source>
        <dbReference type="ARBA" id="ARBA00022448"/>
    </source>
</evidence>
<dbReference type="FunFam" id="2.40.160.120:FF:000007">
    <property type="entry name" value="Oxysterol binding protein"/>
    <property type="match status" value="1"/>
</dbReference>
<dbReference type="Pfam" id="PF01237">
    <property type="entry name" value="Oxysterol_BP"/>
    <property type="match status" value="1"/>
</dbReference>
<name>A0A2H4S9R3_CORMI</name>
<protein>
    <submittedName>
        <fullName evidence="7">Oxysterol-binding OBPalpha</fullName>
    </submittedName>
</protein>
<evidence type="ECO:0000256" key="4">
    <source>
        <dbReference type="ARBA" id="ARBA00023121"/>
    </source>
</evidence>
<dbReference type="InterPro" id="IPR000648">
    <property type="entry name" value="Oxysterol-bd"/>
</dbReference>
<evidence type="ECO:0000256" key="6">
    <source>
        <dbReference type="SAM" id="MobiDB-lite"/>
    </source>
</evidence>
<dbReference type="FunFam" id="1.10.287.2720:FF:000001">
    <property type="entry name" value="Oxysterol-binding OBPalpha"/>
    <property type="match status" value="1"/>
</dbReference>
<dbReference type="EMBL" id="CP023323">
    <property type="protein sequence ID" value="ATY59856.1"/>
    <property type="molecule type" value="Genomic_DNA"/>
</dbReference>
<dbReference type="GO" id="GO:0016020">
    <property type="term" value="C:membrane"/>
    <property type="evidence" value="ECO:0007669"/>
    <property type="project" value="TreeGrafter"/>
</dbReference>
<dbReference type="VEuPathDB" id="FungiDB:CCM_02319"/>
<evidence type="ECO:0000256" key="1">
    <source>
        <dbReference type="ARBA" id="ARBA00008842"/>
    </source>
</evidence>
<dbReference type="Proteomes" id="UP000323067">
    <property type="component" value="Chromosome vi"/>
</dbReference>
<proteinExistence type="inferred from homology"/>
<evidence type="ECO:0000256" key="3">
    <source>
        <dbReference type="ARBA" id="ARBA00023055"/>
    </source>
</evidence>
<dbReference type="GO" id="GO:0032934">
    <property type="term" value="F:sterol binding"/>
    <property type="evidence" value="ECO:0007669"/>
    <property type="project" value="TreeGrafter"/>
</dbReference>
<keyword evidence="3" id="KW-0445">Lipid transport</keyword>
<comment type="similarity">
    <text evidence="1 5">Belongs to the OSBP family.</text>
</comment>
<dbReference type="Gene3D" id="3.30.70.3490">
    <property type="match status" value="1"/>
</dbReference>